<sequence length="670" mass="74578">MKVISAPPRPSSFAVAASPGGPPTAPSYVAAPPPVCLFSGRRLLSHLRLAVSSRLHFSKPSSGANGSLEGSSSSSSPGSGGELHPALIPPPRSVQGARVFVALPPDAVGPSGQMPRKKMMGASFRALSAAGVEGVVVECWWGIVEREAPGVYDWGGYMDSVMLAHRCGLKVRAIMAFHQWGTGPGDPGWIPLPGWVLEEMDKEPDLAFADRFGRRNKEYISLGCDVLPVLRGRSPIQAYSDFMRSFRDTFRDFLGVVITEIQVGMGPAGELRYPSCPSEKLIRARIEGELGEFQCYDKYMLASLSACAQKVGMHEWGYGGPFGASNLPKNPEETAFFKSDGSWNTPYGRFFLEWYSGLLLLHGERLCMVADEIFLGTGVRISAKVAGIHWHYGTLSHPSELTAGYYNTIFRDGYLPIAEMFSRYRVALCCMCFDMRDSEESSHPRSSPERFVRQLVYAARKCKLHLTGENSFARLDEQSLDQVVKNSKLYHGGAYETSLSFNYVRMNKHLFDSHNWNRFTRFVKRMSDIQAFRARLDLRGTESFLSSTSFAEDVGRALSYPSGAGNGADAPKAWNNRSLRSSSRPGTTASLLPPIPPQFQSKKKASPFPALSRPDDPDRARELRLEMEKDADRKSEAEERIHDRGRDRDQDGDRDRDERRRSDRERDRDR</sequence>
<feature type="compositionally biased region" description="Polar residues" evidence="6">
    <location>
        <begin position="575"/>
        <end position="590"/>
    </location>
</feature>
<comment type="caution">
    <text evidence="7">The sequence shown here is derived from an EMBL/GenBank/DDBJ whole genome shotgun (WGS) entry which is preliminary data.</text>
</comment>
<dbReference type="EMBL" id="JAQQAF010000007">
    <property type="protein sequence ID" value="KAJ8471143.1"/>
    <property type="molecule type" value="Genomic_DNA"/>
</dbReference>
<evidence type="ECO:0000256" key="1">
    <source>
        <dbReference type="ARBA" id="ARBA00005652"/>
    </source>
</evidence>
<dbReference type="AlphaFoldDB" id="A0AAV8QJK8"/>
<dbReference type="Pfam" id="PF01373">
    <property type="entry name" value="Glyco_hydro_14"/>
    <property type="match status" value="1"/>
</dbReference>
<dbReference type="EC" id="3.2.1.2" evidence="5"/>
<dbReference type="Proteomes" id="UP001222027">
    <property type="component" value="Unassembled WGS sequence"/>
</dbReference>
<evidence type="ECO:0000313" key="8">
    <source>
        <dbReference type="Proteomes" id="UP001222027"/>
    </source>
</evidence>
<dbReference type="PRINTS" id="PR00750">
    <property type="entry name" value="BETAAMYLASE"/>
</dbReference>
<feature type="active site" description="Proton acceptor" evidence="4">
    <location>
        <position position="469"/>
    </location>
</feature>
<keyword evidence="5" id="KW-0378">Hydrolase</keyword>
<evidence type="ECO:0000256" key="4">
    <source>
        <dbReference type="PIRSR" id="PIRSR601554-1"/>
    </source>
</evidence>
<keyword evidence="5" id="KW-0326">Glycosidase</keyword>
<feature type="region of interest" description="Disordered" evidence="6">
    <location>
        <begin position="59"/>
        <end position="88"/>
    </location>
</feature>
<feature type="active site" description="Proton donor" evidence="4">
    <location>
        <position position="270"/>
    </location>
</feature>
<feature type="region of interest" description="Disordered" evidence="6">
    <location>
        <begin position="564"/>
        <end position="670"/>
    </location>
</feature>
<dbReference type="GO" id="GO:0000272">
    <property type="term" value="P:polysaccharide catabolic process"/>
    <property type="evidence" value="ECO:0007669"/>
    <property type="project" value="UniProtKB-KW"/>
</dbReference>
<feature type="compositionally biased region" description="Basic and acidic residues" evidence="6">
    <location>
        <begin position="613"/>
        <end position="670"/>
    </location>
</feature>
<dbReference type="GO" id="GO:0016161">
    <property type="term" value="F:beta-amylase activity"/>
    <property type="evidence" value="ECO:0007669"/>
    <property type="project" value="UniProtKB-EC"/>
</dbReference>
<dbReference type="InterPro" id="IPR017853">
    <property type="entry name" value="GH"/>
</dbReference>
<evidence type="ECO:0000256" key="2">
    <source>
        <dbReference type="ARBA" id="ARBA00023277"/>
    </source>
</evidence>
<reference evidence="7 8" key="1">
    <citation type="submission" date="2022-12" db="EMBL/GenBank/DDBJ databases">
        <title>Chromosome-scale assembly of the Ensete ventricosum genome.</title>
        <authorList>
            <person name="Dussert Y."/>
            <person name="Stocks J."/>
            <person name="Wendawek A."/>
            <person name="Woldeyes F."/>
            <person name="Nichols R.A."/>
            <person name="Borrell J.S."/>
        </authorList>
    </citation>
    <scope>NUCLEOTIDE SEQUENCE [LARGE SCALE GENOMIC DNA]</scope>
    <source>
        <strain evidence="8">cv. Maze</strain>
        <tissue evidence="7">Seeds</tissue>
    </source>
</reference>
<name>A0AAV8QJK8_ENSVE</name>
<comment type="similarity">
    <text evidence="1 5">Belongs to the glycosyl hydrolase 14 family.</text>
</comment>
<evidence type="ECO:0000256" key="6">
    <source>
        <dbReference type="SAM" id="MobiDB-lite"/>
    </source>
</evidence>
<organism evidence="7 8">
    <name type="scientific">Ensete ventricosum</name>
    <name type="common">Abyssinian banana</name>
    <name type="synonym">Musa ensete</name>
    <dbReference type="NCBI Taxonomy" id="4639"/>
    <lineage>
        <taxon>Eukaryota</taxon>
        <taxon>Viridiplantae</taxon>
        <taxon>Streptophyta</taxon>
        <taxon>Embryophyta</taxon>
        <taxon>Tracheophyta</taxon>
        <taxon>Spermatophyta</taxon>
        <taxon>Magnoliopsida</taxon>
        <taxon>Liliopsida</taxon>
        <taxon>Zingiberales</taxon>
        <taxon>Musaceae</taxon>
        <taxon>Ensete</taxon>
    </lineage>
</organism>
<dbReference type="PANTHER" id="PTHR31352">
    <property type="entry name" value="BETA-AMYLASE 1, CHLOROPLASTIC"/>
    <property type="match status" value="1"/>
</dbReference>
<accession>A0AAV8QJK8</accession>
<keyword evidence="2 5" id="KW-0119">Carbohydrate metabolism</keyword>
<protein>
    <recommendedName>
        <fullName evidence="5">Beta-amylase</fullName>
        <ecNumber evidence="5">3.2.1.2</ecNumber>
    </recommendedName>
</protein>
<keyword evidence="3 5" id="KW-0624">Polysaccharide degradation</keyword>
<feature type="region of interest" description="Disordered" evidence="6">
    <location>
        <begin position="1"/>
        <end position="23"/>
    </location>
</feature>
<feature type="compositionally biased region" description="Low complexity" evidence="6">
    <location>
        <begin position="61"/>
        <end position="77"/>
    </location>
</feature>
<keyword evidence="8" id="KW-1185">Reference proteome</keyword>
<dbReference type="InterPro" id="IPR001554">
    <property type="entry name" value="Glyco_hydro_14"/>
</dbReference>
<gene>
    <name evidence="7" type="ORF">OPV22_025486</name>
</gene>
<evidence type="ECO:0000256" key="3">
    <source>
        <dbReference type="ARBA" id="ARBA00023326"/>
    </source>
</evidence>
<dbReference type="Gene3D" id="3.20.20.80">
    <property type="entry name" value="Glycosidases"/>
    <property type="match status" value="1"/>
</dbReference>
<proteinExistence type="inferred from homology"/>
<evidence type="ECO:0000313" key="7">
    <source>
        <dbReference type="EMBL" id="KAJ8471143.1"/>
    </source>
</evidence>
<dbReference type="SUPFAM" id="SSF51445">
    <property type="entry name" value="(Trans)glycosidases"/>
    <property type="match status" value="1"/>
</dbReference>
<dbReference type="PANTHER" id="PTHR31352:SF7">
    <property type="entry name" value="BETA-AMYLASE"/>
    <property type="match status" value="1"/>
</dbReference>
<comment type="catalytic activity">
    <reaction evidence="5">
        <text>Hydrolysis of (1-&gt;4)-alpha-D-glucosidic linkages in polysaccharides so as to remove successive maltose units from the non-reducing ends of the chains.</text>
        <dbReference type="EC" id="3.2.1.2"/>
    </reaction>
</comment>
<evidence type="ECO:0000256" key="5">
    <source>
        <dbReference type="RuleBase" id="RU000509"/>
    </source>
</evidence>